<dbReference type="KEGG" id="dhe:111596472"/>
<dbReference type="GO" id="GO:0005886">
    <property type="term" value="C:plasma membrane"/>
    <property type="evidence" value="ECO:0007669"/>
    <property type="project" value="TreeGrafter"/>
</dbReference>
<dbReference type="Pfam" id="PF00595">
    <property type="entry name" value="PDZ"/>
    <property type="match status" value="2"/>
</dbReference>
<dbReference type="SMART" id="SM00228">
    <property type="entry name" value="PDZ"/>
    <property type="match status" value="2"/>
</dbReference>
<dbReference type="InterPro" id="IPR036034">
    <property type="entry name" value="PDZ_sf"/>
</dbReference>
<dbReference type="FunFam" id="2.30.42.10:FF:000090">
    <property type="entry name" value="PDZ domain containing 7"/>
    <property type="match status" value="1"/>
</dbReference>
<feature type="compositionally biased region" description="Polar residues" evidence="4">
    <location>
        <begin position="374"/>
        <end position="383"/>
    </location>
</feature>
<feature type="compositionally biased region" description="Basic and acidic residues" evidence="4">
    <location>
        <begin position="818"/>
        <end position="828"/>
    </location>
</feature>
<feature type="region of interest" description="Disordered" evidence="4">
    <location>
        <begin position="804"/>
        <end position="828"/>
    </location>
</feature>
<dbReference type="FunFam" id="2.30.42.10:FF:000219">
    <property type="entry name" value="Uncharacterized protein, isoform C"/>
    <property type="match status" value="1"/>
</dbReference>
<sequence length="968" mass="105777">MMMMMSPALASASASASASTDCSSSSMQGSTTSSASSDVMTLTTTAASSWCAMPASTRLRVVRLVRPHQRRLLMVPERSATFGFAVRGGKEHGIGFFVSHVEHGGEAQLKGLRIGDQILRINGYRLEDAVHKEFIQLVASQDRVTLKVRGVGMLPVKDQPDERLSWSVVKLPSVSGTPSESSFKATTERRTASRDINVVLHVAPRTKLGLGICKGPEWKPGIFVQFTKERSVAREAGLRPGDQILSVNSIDFSDVLFSEAVAVMKGSSKLDMVVRTAAGCDLFPGESSGYNSSASSVTGDQSPCWADAKSKRLTAVREEPTPAGGAAVQVHKQLNKTIIKLTENGTSINSTFVANACGAQQQQREHEQTLEQLSVSRSTTMRRSCSVAAPAPPPPAAAGAAAALSSSSAGSSLSSAITEELKKRKEKQQQQQLVVGQRSSQLSRDRDRLRDRDQRAEDRPHNGAGSSRSIAQVSHKRERNAASGAASGGAGGAGGAAAAATATGDQHTALMDEFKRAHQRMFRNGFHESEHKERGETLKRTSIMPDDSCYRNNNNNNSNSSNNNSNSSSNNIANNGSNRMLLLNGNSNNNNNNSNSSSNVNGSPELPPPPPQFANPQQKQQASPSPSQSIAQPPTQLKLSIPNGNGNGQQLTARSKQLSTASAAASPLSPVRSPSVQMRAPVMPQPDYDAATATPANGTQQRRTLRLGTVTIGEYSGEQRSKREMLRNTSAGSAQTNGILKNGNRSSNSFSNSNSSSGSNNNRQQHKLRQEQQRLQQQSVEEMRLLQQRLRMQRQQGVEQMRLLQQRHRQQRQTLQQRIDEEERNDRQRRIDHQHIMQLRTNRVQSSKDSADIKQPAQGLLMPPRFVVPELPLWYMPPKLSYEGIQANKEELLAENKRRLNALKDSFNLDRRENDIVFKLENDDFGANGISTEEVIAEIEDQMKEEIEMEDDINSDMLYIPTNFSLNE</sequence>
<feature type="compositionally biased region" description="Basic and acidic residues" evidence="4">
    <location>
        <begin position="717"/>
        <end position="726"/>
    </location>
</feature>
<dbReference type="SUPFAM" id="SSF50156">
    <property type="entry name" value="PDZ domain-like"/>
    <property type="match status" value="2"/>
</dbReference>
<keyword evidence="2" id="KW-0677">Repeat</keyword>
<feature type="compositionally biased region" description="Low complexity" evidence="4">
    <location>
        <begin position="429"/>
        <end position="442"/>
    </location>
</feature>
<dbReference type="InterPro" id="IPR001478">
    <property type="entry name" value="PDZ"/>
</dbReference>
<evidence type="ECO:0000256" key="2">
    <source>
        <dbReference type="ARBA" id="ARBA00022737"/>
    </source>
</evidence>
<evidence type="ECO:0000256" key="4">
    <source>
        <dbReference type="SAM" id="MobiDB-lite"/>
    </source>
</evidence>
<evidence type="ECO:0000313" key="7">
    <source>
        <dbReference type="RefSeq" id="XP_030079443.1"/>
    </source>
</evidence>
<feature type="domain" description="PDZ" evidence="5">
    <location>
        <begin position="61"/>
        <end position="138"/>
    </location>
</feature>
<feature type="region of interest" description="Disordered" evidence="4">
    <location>
        <begin position="524"/>
        <end position="776"/>
    </location>
</feature>
<reference evidence="7" key="1">
    <citation type="submission" date="2025-08" db="UniProtKB">
        <authorList>
            <consortium name="RefSeq"/>
        </authorList>
    </citation>
    <scope>IDENTIFICATION</scope>
    <source>
        <strain evidence="7">15085-1641.00</strain>
        <tissue evidence="7">Whole body</tissue>
    </source>
</reference>
<feature type="compositionally biased region" description="Low complexity" evidence="4">
    <location>
        <begin position="614"/>
        <end position="636"/>
    </location>
</feature>
<dbReference type="RefSeq" id="XP_030079443.1">
    <property type="nucleotide sequence ID" value="XM_030223583.1"/>
</dbReference>
<dbReference type="OrthoDB" id="6021951at2759"/>
<dbReference type="GO" id="GO:0005929">
    <property type="term" value="C:cilium"/>
    <property type="evidence" value="ECO:0007669"/>
    <property type="project" value="TreeGrafter"/>
</dbReference>
<name>A0A6J2SP18_DROHY</name>
<dbReference type="AlphaFoldDB" id="A0A6J2SP18"/>
<feature type="region of interest" description="Disordered" evidence="4">
    <location>
        <begin position="374"/>
        <end position="403"/>
    </location>
</feature>
<keyword evidence="6" id="KW-1185">Reference proteome</keyword>
<dbReference type="GO" id="GO:0032426">
    <property type="term" value="C:stereocilium tip"/>
    <property type="evidence" value="ECO:0007669"/>
    <property type="project" value="TreeGrafter"/>
</dbReference>
<dbReference type="GO" id="GO:0002142">
    <property type="term" value="C:stereocilia ankle link complex"/>
    <property type="evidence" value="ECO:0007669"/>
    <property type="project" value="TreeGrafter"/>
</dbReference>
<accession>A0A6J2SP18</accession>
<proteinExistence type="predicted"/>
<comment type="subcellular location">
    <subcellularLocation>
        <location evidence="1">Cell projection</location>
    </subcellularLocation>
</comment>
<dbReference type="PANTHER" id="PTHR23116:SF36">
    <property type="entry name" value="HARMONIN"/>
    <property type="match status" value="1"/>
</dbReference>
<feature type="compositionally biased region" description="Basic and acidic residues" evidence="4">
    <location>
        <begin position="525"/>
        <end position="539"/>
    </location>
</feature>
<dbReference type="GeneID" id="111596472"/>
<evidence type="ECO:0000256" key="3">
    <source>
        <dbReference type="ARBA" id="ARBA00023273"/>
    </source>
</evidence>
<feature type="compositionally biased region" description="Low complexity" evidence="4">
    <location>
        <begin position="742"/>
        <end position="763"/>
    </location>
</feature>
<organism evidence="6 7">
    <name type="scientific">Drosophila hydei</name>
    <name type="common">Fruit fly</name>
    <dbReference type="NCBI Taxonomy" id="7224"/>
    <lineage>
        <taxon>Eukaryota</taxon>
        <taxon>Metazoa</taxon>
        <taxon>Ecdysozoa</taxon>
        <taxon>Arthropoda</taxon>
        <taxon>Hexapoda</taxon>
        <taxon>Insecta</taxon>
        <taxon>Pterygota</taxon>
        <taxon>Neoptera</taxon>
        <taxon>Endopterygota</taxon>
        <taxon>Diptera</taxon>
        <taxon>Brachycera</taxon>
        <taxon>Muscomorpha</taxon>
        <taxon>Ephydroidea</taxon>
        <taxon>Drosophilidae</taxon>
        <taxon>Drosophila</taxon>
    </lineage>
</organism>
<keyword evidence="3" id="KW-0966">Cell projection</keyword>
<dbReference type="PANTHER" id="PTHR23116">
    <property type="entry name" value="PDZ DOMAIN CONTAINING WHIRLIN AND HARMONIN-RELATED"/>
    <property type="match status" value="1"/>
</dbReference>
<dbReference type="CDD" id="cd06737">
    <property type="entry name" value="PDZ1_harmonin"/>
    <property type="match status" value="1"/>
</dbReference>
<dbReference type="InterPro" id="IPR051844">
    <property type="entry name" value="USH2_Complex_Protein"/>
</dbReference>
<feature type="compositionally biased region" description="Polar residues" evidence="4">
    <location>
        <begin position="727"/>
        <end position="739"/>
    </location>
</feature>
<evidence type="ECO:0000256" key="1">
    <source>
        <dbReference type="ARBA" id="ARBA00004316"/>
    </source>
</evidence>
<protein>
    <submittedName>
        <fullName evidence="7">Myb-like protein AA</fullName>
    </submittedName>
</protein>
<dbReference type="Proteomes" id="UP000504633">
    <property type="component" value="Unplaced"/>
</dbReference>
<evidence type="ECO:0000259" key="5">
    <source>
        <dbReference type="PROSITE" id="PS50106"/>
    </source>
</evidence>
<gene>
    <name evidence="7" type="primary">LOC111596472</name>
</gene>
<evidence type="ECO:0000313" key="6">
    <source>
        <dbReference type="Proteomes" id="UP000504633"/>
    </source>
</evidence>
<dbReference type="OMA" id="PRTKLGC"/>
<feature type="compositionally biased region" description="Basic and acidic residues" evidence="4">
    <location>
        <begin position="443"/>
        <end position="461"/>
    </location>
</feature>
<feature type="compositionally biased region" description="Low complexity" evidence="4">
    <location>
        <begin position="659"/>
        <end position="675"/>
    </location>
</feature>
<feature type="compositionally biased region" description="Polar residues" evidence="4">
    <location>
        <begin position="642"/>
        <end position="658"/>
    </location>
</feature>
<feature type="compositionally biased region" description="Gly residues" evidence="4">
    <location>
        <begin position="486"/>
        <end position="495"/>
    </location>
</feature>
<feature type="region of interest" description="Disordered" evidence="4">
    <location>
        <begin position="415"/>
        <end position="500"/>
    </location>
</feature>
<dbReference type="Gene3D" id="2.30.42.10">
    <property type="match status" value="2"/>
</dbReference>
<feature type="domain" description="PDZ" evidence="5">
    <location>
        <begin position="197"/>
        <end position="269"/>
    </location>
</feature>
<feature type="compositionally biased region" description="Low complexity" evidence="4">
    <location>
        <begin position="552"/>
        <end position="604"/>
    </location>
</feature>
<dbReference type="PROSITE" id="PS50106">
    <property type="entry name" value="PDZ"/>
    <property type="match status" value="2"/>
</dbReference>